<keyword evidence="9" id="KW-0750">Starch biosynthesis</keyword>
<dbReference type="AlphaFoldDB" id="A0A7J7MXV5"/>
<dbReference type="OrthoDB" id="1733332at2759"/>
<evidence type="ECO:0000256" key="3">
    <source>
        <dbReference type="ARBA" id="ARBA00010443"/>
    </source>
</evidence>
<dbReference type="InterPro" id="IPR029044">
    <property type="entry name" value="Nucleotide-diphossugar_trans"/>
</dbReference>
<dbReference type="Pfam" id="PF25247">
    <property type="entry name" value="LbH_GLGC"/>
    <property type="match status" value="1"/>
</dbReference>
<keyword evidence="7" id="KW-0548">Nucleotidyltransferase</keyword>
<dbReference type="Proteomes" id="UP000541444">
    <property type="component" value="Unassembled WGS sequence"/>
</dbReference>
<evidence type="ECO:0000256" key="7">
    <source>
        <dbReference type="ARBA" id="ARBA00022695"/>
    </source>
</evidence>
<evidence type="ECO:0000256" key="8">
    <source>
        <dbReference type="ARBA" id="ARBA00022741"/>
    </source>
</evidence>
<evidence type="ECO:0000256" key="4">
    <source>
        <dbReference type="ARBA" id="ARBA00012460"/>
    </source>
</evidence>
<evidence type="ECO:0000256" key="6">
    <source>
        <dbReference type="ARBA" id="ARBA00022679"/>
    </source>
</evidence>
<evidence type="ECO:0000256" key="5">
    <source>
        <dbReference type="ARBA" id="ARBA00022533"/>
    </source>
</evidence>
<dbReference type="EC" id="2.7.7.27" evidence="4"/>
<proteinExistence type="inferred from homology"/>
<evidence type="ECO:0000256" key="1">
    <source>
        <dbReference type="ARBA" id="ARBA00000956"/>
    </source>
</evidence>
<dbReference type="PANTHER" id="PTHR43523">
    <property type="entry name" value="GLUCOSE-1-PHOSPHATE ADENYLYLTRANSFERASE-RELATED"/>
    <property type="match status" value="1"/>
</dbReference>
<accession>A0A7J7MXV5</accession>
<organism evidence="10 11">
    <name type="scientific">Kingdonia uniflora</name>
    <dbReference type="NCBI Taxonomy" id="39325"/>
    <lineage>
        <taxon>Eukaryota</taxon>
        <taxon>Viridiplantae</taxon>
        <taxon>Streptophyta</taxon>
        <taxon>Embryophyta</taxon>
        <taxon>Tracheophyta</taxon>
        <taxon>Spermatophyta</taxon>
        <taxon>Magnoliopsida</taxon>
        <taxon>Ranunculales</taxon>
        <taxon>Circaeasteraceae</taxon>
        <taxon>Kingdonia</taxon>
    </lineage>
</organism>
<reference evidence="10 11" key="1">
    <citation type="journal article" date="2020" name="IScience">
        <title>Genome Sequencing of the Endangered Kingdonia uniflora (Circaeasteraceae, Ranunculales) Reveals Potential Mechanisms of Evolutionary Specialization.</title>
        <authorList>
            <person name="Sun Y."/>
            <person name="Deng T."/>
            <person name="Zhang A."/>
            <person name="Moore M.J."/>
            <person name="Landis J.B."/>
            <person name="Lin N."/>
            <person name="Zhang H."/>
            <person name="Zhang X."/>
            <person name="Huang J."/>
            <person name="Zhang X."/>
            <person name="Sun H."/>
            <person name="Wang H."/>
        </authorList>
    </citation>
    <scope>NUCLEOTIDE SEQUENCE [LARGE SCALE GENOMIC DNA]</scope>
    <source>
        <strain evidence="10">TB1705</strain>
        <tissue evidence="10">Leaf</tissue>
    </source>
</reference>
<protein>
    <recommendedName>
        <fullName evidence="4">glucose-1-phosphate adenylyltransferase</fullName>
        <ecNumber evidence="4">2.7.7.27</ecNumber>
    </recommendedName>
</protein>
<dbReference type="EMBL" id="JACGCM010001188">
    <property type="protein sequence ID" value="KAF6159723.1"/>
    <property type="molecule type" value="Genomic_DNA"/>
</dbReference>
<keyword evidence="11" id="KW-1185">Reference proteome</keyword>
<comment type="catalytic activity">
    <reaction evidence="1">
        <text>alpha-D-glucose 1-phosphate + ATP + H(+) = ADP-alpha-D-glucose + diphosphate</text>
        <dbReference type="Rhea" id="RHEA:12120"/>
        <dbReference type="ChEBI" id="CHEBI:15378"/>
        <dbReference type="ChEBI" id="CHEBI:30616"/>
        <dbReference type="ChEBI" id="CHEBI:33019"/>
        <dbReference type="ChEBI" id="CHEBI:57498"/>
        <dbReference type="ChEBI" id="CHEBI:58601"/>
        <dbReference type="EC" id="2.7.7.27"/>
    </reaction>
</comment>
<dbReference type="PANTHER" id="PTHR43523:SF12">
    <property type="entry name" value="GLUCOSE-1-PHOSPHATE ADENYLYLTRANSFERASE LARGE SUBUNIT 1, CHLOROPLASTIC-RELATED"/>
    <property type="match status" value="1"/>
</dbReference>
<evidence type="ECO:0000256" key="9">
    <source>
        <dbReference type="ARBA" id="ARBA00022922"/>
    </source>
</evidence>
<name>A0A7J7MXV5_9MAGN</name>
<dbReference type="GO" id="GO:0019252">
    <property type="term" value="P:starch biosynthetic process"/>
    <property type="evidence" value="ECO:0007669"/>
    <property type="project" value="UniProtKB-KW"/>
</dbReference>
<sequence>MIILTTCAGAKHRHIENILILSGDHLYRMDYMDFVQHINSGADIYVSCLPMDGSRASDFGLMKIDKSGRICQFLEKPKGEDLKSMDTIMMGSDYYQTEAEIASILGEGKVPMGVGSKTKISNCIIAKNAKIGKNVIIANRDKVEEAERPSEGFYIRSGITVVLKNSTIPDGTII</sequence>
<dbReference type="InterPro" id="IPR011831">
    <property type="entry name" value="ADP-Glc_PPase"/>
</dbReference>
<dbReference type="GO" id="GO:0008878">
    <property type="term" value="F:glucose-1-phosphate adenylyltransferase activity"/>
    <property type="evidence" value="ECO:0007669"/>
    <property type="project" value="UniProtKB-EC"/>
</dbReference>
<dbReference type="GO" id="GO:0005978">
    <property type="term" value="P:glycogen biosynthetic process"/>
    <property type="evidence" value="ECO:0007669"/>
    <property type="project" value="InterPro"/>
</dbReference>
<evidence type="ECO:0000256" key="2">
    <source>
        <dbReference type="ARBA" id="ARBA00004727"/>
    </source>
</evidence>
<evidence type="ECO:0000313" key="10">
    <source>
        <dbReference type="EMBL" id="KAF6159723.1"/>
    </source>
</evidence>
<comment type="pathway">
    <text evidence="2">Glycan biosynthesis; starch biosynthesis.</text>
</comment>
<dbReference type="GO" id="GO:0000166">
    <property type="term" value="F:nucleotide binding"/>
    <property type="evidence" value="ECO:0007669"/>
    <property type="project" value="UniProtKB-KW"/>
</dbReference>
<evidence type="ECO:0000313" key="11">
    <source>
        <dbReference type="Proteomes" id="UP000541444"/>
    </source>
</evidence>
<keyword evidence="6" id="KW-0808">Transferase</keyword>
<dbReference type="Gene3D" id="2.160.10.10">
    <property type="entry name" value="Hexapeptide repeat proteins"/>
    <property type="match status" value="1"/>
</dbReference>
<comment type="caution">
    <text evidence="10">The sequence shown here is derived from an EMBL/GenBank/DDBJ whole genome shotgun (WGS) entry which is preliminary data.</text>
</comment>
<dbReference type="SUPFAM" id="SSF53448">
    <property type="entry name" value="Nucleotide-diphospho-sugar transferases"/>
    <property type="match status" value="1"/>
</dbReference>
<comment type="similarity">
    <text evidence="3">Belongs to the bacterial/plant glucose-1-phosphate adenylyltransferase family.</text>
</comment>
<gene>
    <name evidence="10" type="ORF">GIB67_029981</name>
</gene>
<keyword evidence="5" id="KW-0021">Allosteric enzyme</keyword>
<keyword evidence="8" id="KW-0547">Nucleotide-binding</keyword>